<accession>A0A453RTD6</accession>
<reference evidence="2" key="2">
    <citation type="journal article" date="2017" name="Nat. Plants">
        <title>The Aegilops tauschii genome reveals multiple impacts of transposons.</title>
        <authorList>
            <person name="Zhao G."/>
            <person name="Zou C."/>
            <person name="Li K."/>
            <person name="Wang K."/>
            <person name="Li T."/>
            <person name="Gao L."/>
            <person name="Zhang X."/>
            <person name="Wang H."/>
            <person name="Yang Z."/>
            <person name="Liu X."/>
            <person name="Jiang W."/>
            <person name="Mao L."/>
            <person name="Kong X."/>
            <person name="Jiao Y."/>
            <person name="Jia J."/>
        </authorList>
    </citation>
    <scope>NUCLEOTIDE SEQUENCE [LARGE SCALE GENOMIC DNA]</scope>
    <source>
        <strain evidence="2">cv. AL8/78</strain>
    </source>
</reference>
<protein>
    <submittedName>
        <fullName evidence="1">Uncharacterized protein</fullName>
    </submittedName>
</protein>
<evidence type="ECO:0000313" key="2">
    <source>
        <dbReference type="Proteomes" id="UP000015105"/>
    </source>
</evidence>
<dbReference type="Proteomes" id="UP000015105">
    <property type="component" value="Chromosome 7D"/>
</dbReference>
<sequence>MGKARREGVYMASEMLLRRIHSICCLAGDRRAQLFGSGEGIHCLVSPVSHPSFCSNAYEQAGAGLLKQEFTRLSTETNTKLRTVGLQEPQPTRPCVILQQKYWFYVEVISVAPGDPDHRHHFFLTSRLPPRPSPHRTSPLSSVYLLPRAEKLPCCGLTWRLLLHVDTIAGPTCY</sequence>
<proteinExistence type="predicted"/>
<dbReference type="Gramene" id="AET7Gv20694200.10">
    <property type="protein sequence ID" value="AET7Gv20694200.10"/>
    <property type="gene ID" value="AET7Gv20694200"/>
</dbReference>
<dbReference type="AlphaFoldDB" id="A0A453RTD6"/>
<keyword evidence="2" id="KW-1185">Reference proteome</keyword>
<evidence type="ECO:0000313" key="1">
    <source>
        <dbReference type="EnsemblPlants" id="AET7Gv20694200.10"/>
    </source>
</evidence>
<reference evidence="1" key="5">
    <citation type="journal article" date="2021" name="G3 (Bethesda)">
        <title>Aegilops tauschii genome assembly Aet v5.0 features greater sequence contiguity and improved annotation.</title>
        <authorList>
            <person name="Wang L."/>
            <person name="Zhu T."/>
            <person name="Rodriguez J.C."/>
            <person name="Deal K.R."/>
            <person name="Dubcovsky J."/>
            <person name="McGuire P.E."/>
            <person name="Lux T."/>
            <person name="Spannagl M."/>
            <person name="Mayer K.F.X."/>
            <person name="Baldrich P."/>
            <person name="Meyers B.C."/>
            <person name="Huo N."/>
            <person name="Gu Y.Q."/>
            <person name="Zhou H."/>
            <person name="Devos K.M."/>
            <person name="Bennetzen J.L."/>
            <person name="Unver T."/>
            <person name="Budak H."/>
            <person name="Gulick P.J."/>
            <person name="Galiba G."/>
            <person name="Kalapos B."/>
            <person name="Nelson D.R."/>
            <person name="Li P."/>
            <person name="You F.M."/>
            <person name="Luo M.C."/>
            <person name="Dvorak J."/>
        </authorList>
    </citation>
    <scope>NUCLEOTIDE SEQUENCE [LARGE SCALE GENOMIC DNA]</scope>
    <source>
        <strain evidence="1">cv. AL8/78</strain>
    </source>
</reference>
<name>A0A453RTD6_AEGTS</name>
<organism evidence="1 2">
    <name type="scientific">Aegilops tauschii subsp. strangulata</name>
    <name type="common">Goatgrass</name>
    <dbReference type="NCBI Taxonomy" id="200361"/>
    <lineage>
        <taxon>Eukaryota</taxon>
        <taxon>Viridiplantae</taxon>
        <taxon>Streptophyta</taxon>
        <taxon>Embryophyta</taxon>
        <taxon>Tracheophyta</taxon>
        <taxon>Spermatophyta</taxon>
        <taxon>Magnoliopsida</taxon>
        <taxon>Liliopsida</taxon>
        <taxon>Poales</taxon>
        <taxon>Poaceae</taxon>
        <taxon>BOP clade</taxon>
        <taxon>Pooideae</taxon>
        <taxon>Triticodae</taxon>
        <taxon>Triticeae</taxon>
        <taxon>Triticinae</taxon>
        <taxon>Aegilops</taxon>
    </lineage>
</organism>
<reference evidence="2" key="1">
    <citation type="journal article" date="2014" name="Science">
        <title>Ancient hybridizations among the ancestral genomes of bread wheat.</title>
        <authorList>
            <consortium name="International Wheat Genome Sequencing Consortium,"/>
            <person name="Marcussen T."/>
            <person name="Sandve S.R."/>
            <person name="Heier L."/>
            <person name="Spannagl M."/>
            <person name="Pfeifer M."/>
            <person name="Jakobsen K.S."/>
            <person name="Wulff B.B."/>
            <person name="Steuernagel B."/>
            <person name="Mayer K.F."/>
            <person name="Olsen O.A."/>
        </authorList>
    </citation>
    <scope>NUCLEOTIDE SEQUENCE [LARGE SCALE GENOMIC DNA]</scope>
    <source>
        <strain evidence="2">cv. AL8/78</strain>
    </source>
</reference>
<dbReference type="EnsemblPlants" id="AET7Gv20694200.10">
    <property type="protein sequence ID" value="AET7Gv20694200.10"/>
    <property type="gene ID" value="AET7Gv20694200"/>
</dbReference>
<reference evidence="1" key="4">
    <citation type="submission" date="2019-03" db="UniProtKB">
        <authorList>
            <consortium name="EnsemblPlants"/>
        </authorList>
    </citation>
    <scope>IDENTIFICATION</scope>
</reference>
<reference evidence="1" key="3">
    <citation type="journal article" date="2017" name="Nature">
        <title>Genome sequence of the progenitor of the wheat D genome Aegilops tauschii.</title>
        <authorList>
            <person name="Luo M.C."/>
            <person name="Gu Y.Q."/>
            <person name="Puiu D."/>
            <person name="Wang H."/>
            <person name="Twardziok S.O."/>
            <person name="Deal K.R."/>
            <person name="Huo N."/>
            <person name="Zhu T."/>
            <person name="Wang L."/>
            <person name="Wang Y."/>
            <person name="McGuire P.E."/>
            <person name="Liu S."/>
            <person name="Long H."/>
            <person name="Ramasamy R.K."/>
            <person name="Rodriguez J.C."/>
            <person name="Van S.L."/>
            <person name="Yuan L."/>
            <person name="Wang Z."/>
            <person name="Xia Z."/>
            <person name="Xiao L."/>
            <person name="Anderson O.D."/>
            <person name="Ouyang S."/>
            <person name="Liang Y."/>
            <person name="Zimin A.V."/>
            <person name="Pertea G."/>
            <person name="Qi P."/>
            <person name="Bennetzen J.L."/>
            <person name="Dai X."/>
            <person name="Dawson M.W."/>
            <person name="Muller H.G."/>
            <person name="Kugler K."/>
            <person name="Rivarola-Duarte L."/>
            <person name="Spannagl M."/>
            <person name="Mayer K.F.X."/>
            <person name="Lu F.H."/>
            <person name="Bevan M.W."/>
            <person name="Leroy P."/>
            <person name="Li P."/>
            <person name="You F.M."/>
            <person name="Sun Q."/>
            <person name="Liu Z."/>
            <person name="Lyons E."/>
            <person name="Wicker T."/>
            <person name="Salzberg S.L."/>
            <person name="Devos K.M."/>
            <person name="Dvorak J."/>
        </authorList>
    </citation>
    <scope>NUCLEOTIDE SEQUENCE [LARGE SCALE GENOMIC DNA]</scope>
    <source>
        <strain evidence="1">cv. AL8/78</strain>
    </source>
</reference>